<keyword evidence="2" id="KW-1003">Cell membrane</keyword>
<dbReference type="AlphaFoldDB" id="A0A7W2I5P2"/>
<evidence type="ECO:0000313" key="8">
    <source>
        <dbReference type="Proteomes" id="UP000566711"/>
    </source>
</evidence>
<evidence type="ECO:0000256" key="2">
    <source>
        <dbReference type="ARBA" id="ARBA00022475"/>
    </source>
</evidence>
<feature type="transmembrane region" description="Helical" evidence="6">
    <location>
        <begin position="131"/>
        <end position="149"/>
    </location>
</feature>
<dbReference type="PANTHER" id="PTHR30482:SF10">
    <property type="entry name" value="HIGH-AFFINITY BRANCHED-CHAIN AMINO ACID TRANSPORT PROTEIN BRAE"/>
    <property type="match status" value="1"/>
</dbReference>
<keyword evidence="5 6" id="KW-0472">Membrane</keyword>
<feature type="transmembrane region" description="Helical" evidence="6">
    <location>
        <begin position="180"/>
        <end position="200"/>
    </location>
</feature>
<comment type="subcellular location">
    <subcellularLocation>
        <location evidence="1">Cell membrane</location>
        <topology evidence="1">Multi-pass membrane protein</topology>
    </subcellularLocation>
</comment>
<dbReference type="Proteomes" id="UP000566711">
    <property type="component" value="Unassembled WGS sequence"/>
</dbReference>
<evidence type="ECO:0000256" key="5">
    <source>
        <dbReference type="ARBA" id="ARBA00023136"/>
    </source>
</evidence>
<name>A0A7W2I5P2_9BURK</name>
<gene>
    <name evidence="7" type="ORF">H3H36_03820</name>
</gene>
<dbReference type="PANTHER" id="PTHR30482">
    <property type="entry name" value="HIGH-AFFINITY BRANCHED-CHAIN AMINO ACID TRANSPORT SYSTEM PERMEASE"/>
    <property type="match status" value="1"/>
</dbReference>
<feature type="transmembrane region" description="Helical" evidence="6">
    <location>
        <begin position="221"/>
        <end position="247"/>
    </location>
</feature>
<sequence>MTGTHRAHRAGGAPHARARAVGRAAPQALAWTGGLAAAYLAVPLLLGANLYVMSLVVAALVIACVALSWALLGNLGGMVSFGHSAFFGVGAYVSALLTTKAGLPVPLGMALGGAGAVLAAFIMLPVLRLRGPYFALAILACAHILRIVATEWSGVTGGAAGIANIPVLPAVFGQAPGAKAGAYLVMLTIVLLFAWVYHRIRASHYGLALRAMHDSEDATRVVGVNSTLLKGAMLLLSAFMAGVAGAFNAHYINFLEPDYAFNSVWITVPIVAAIFGGYRTIAGPVIGALVVYLLDQLVFKSLMPTGHQLVLGALLVAMMVASPSGLLPLLRRRGERHA</sequence>
<dbReference type="InterPro" id="IPR001851">
    <property type="entry name" value="ABC_transp_permease"/>
</dbReference>
<feature type="transmembrane region" description="Helical" evidence="6">
    <location>
        <begin position="259"/>
        <end position="278"/>
    </location>
</feature>
<feature type="transmembrane region" description="Helical" evidence="6">
    <location>
        <begin position="309"/>
        <end position="330"/>
    </location>
</feature>
<feature type="transmembrane region" description="Helical" evidence="6">
    <location>
        <begin position="28"/>
        <end position="46"/>
    </location>
</feature>
<evidence type="ECO:0000256" key="3">
    <source>
        <dbReference type="ARBA" id="ARBA00022692"/>
    </source>
</evidence>
<dbReference type="Pfam" id="PF02653">
    <property type="entry name" value="BPD_transp_2"/>
    <property type="match status" value="1"/>
</dbReference>
<comment type="caution">
    <text evidence="7">The sequence shown here is derived from an EMBL/GenBank/DDBJ whole genome shotgun (WGS) entry which is preliminary data.</text>
</comment>
<keyword evidence="4 6" id="KW-1133">Transmembrane helix</keyword>
<feature type="transmembrane region" description="Helical" evidence="6">
    <location>
        <begin position="52"/>
        <end position="72"/>
    </location>
</feature>
<dbReference type="EMBL" id="JACEZS010000002">
    <property type="protein sequence ID" value="MBA5604488.1"/>
    <property type="molecule type" value="Genomic_DNA"/>
</dbReference>
<organism evidence="7 8">
    <name type="scientific">Rugamonas fusca</name>
    <dbReference type="NCBI Taxonomy" id="2758568"/>
    <lineage>
        <taxon>Bacteria</taxon>
        <taxon>Pseudomonadati</taxon>
        <taxon>Pseudomonadota</taxon>
        <taxon>Betaproteobacteria</taxon>
        <taxon>Burkholderiales</taxon>
        <taxon>Oxalobacteraceae</taxon>
        <taxon>Telluria group</taxon>
        <taxon>Rugamonas</taxon>
    </lineage>
</organism>
<feature type="transmembrane region" description="Helical" evidence="6">
    <location>
        <begin position="79"/>
        <end position="97"/>
    </location>
</feature>
<evidence type="ECO:0000313" key="7">
    <source>
        <dbReference type="EMBL" id="MBA5604488.1"/>
    </source>
</evidence>
<dbReference type="GO" id="GO:0005886">
    <property type="term" value="C:plasma membrane"/>
    <property type="evidence" value="ECO:0007669"/>
    <property type="project" value="UniProtKB-SubCell"/>
</dbReference>
<evidence type="ECO:0000256" key="1">
    <source>
        <dbReference type="ARBA" id="ARBA00004651"/>
    </source>
</evidence>
<feature type="transmembrane region" description="Helical" evidence="6">
    <location>
        <begin position="103"/>
        <end position="124"/>
    </location>
</feature>
<keyword evidence="8" id="KW-1185">Reference proteome</keyword>
<dbReference type="RefSeq" id="WP_182214259.1">
    <property type="nucleotide sequence ID" value="NZ_JACEZS010000002.1"/>
</dbReference>
<accession>A0A7W2I5P2</accession>
<protein>
    <submittedName>
        <fullName evidence="7">Branched-chain amino acid ABC transporter permease</fullName>
    </submittedName>
</protein>
<dbReference type="GO" id="GO:0015658">
    <property type="term" value="F:branched-chain amino acid transmembrane transporter activity"/>
    <property type="evidence" value="ECO:0007669"/>
    <property type="project" value="InterPro"/>
</dbReference>
<evidence type="ECO:0000256" key="4">
    <source>
        <dbReference type="ARBA" id="ARBA00022989"/>
    </source>
</evidence>
<evidence type="ECO:0000256" key="6">
    <source>
        <dbReference type="SAM" id="Phobius"/>
    </source>
</evidence>
<proteinExistence type="predicted"/>
<dbReference type="CDD" id="cd06581">
    <property type="entry name" value="TM_PBP1_LivM_like"/>
    <property type="match status" value="1"/>
</dbReference>
<reference evidence="7 8" key="1">
    <citation type="submission" date="2020-07" db="EMBL/GenBank/DDBJ databases">
        <title>Novel species isolated from subtropical streams in China.</title>
        <authorList>
            <person name="Lu H."/>
        </authorList>
    </citation>
    <scope>NUCLEOTIDE SEQUENCE [LARGE SCALE GENOMIC DNA]</scope>
    <source>
        <strain evidence="7 8">FT3S</strain>
    </source>
</reference>
<dbReference type="InterPro" id="IPR043428">
    <property type="entry name" value="LivM-like"/>
</dbReference>
<keyword evidence="3 6" id="KW-0812">Transmembrane</keyword>